<evidence type="ECO:0000313" key="6">
    <source>
        <dbReference type="Proteomes" id="UP000541444"/>
    </source>
</evidence>
<dbReference type="Proteomes" id="UP000541444">
    <property type="component" value="Unassembled WGS sequence"/>
</dbReference>
<dbReference type="PROSITE" id="PS00092">
    <property type="entry name" value="N6_MTASE"/>
    <property type="match status" value="1"/>
</dbReference>
<dbReference type="PANTHER" id="PTHR13200">
    <property type="entry name" value="EEF1A LYSINE METHYLTRANSFERASE 1"/>
    <property type="match status" value="1"/>
</dbReference>
<dbReference type="Gene3D" id="3.40.50.150">
    <property type="entry name" value="Vaccinia Virus protein VP39"/>
    <property type="match status" value="1"/>
</dbReference>
<evidence type="ECO:0000256" key="2">
    <source>
        <dbReference type="ARBA" id="ARBA00022490"/>
    </source>
</evidence>
<dbReference type="GO" id="GO:0016279">
    <property type="term" value="F:protein-lysine N-methyltransferase activity"/>
    <property type="evidence" value="ECO:0007669"/>
    <property type="project" value="InterPro"/>
</dbReference>
<keyword evidence="6" id="KW-1185">Reference proteome</keyword>
<name>A0A7J7NRX0_9MAGN</name>
<sequence>MFQKLDPSICAKILEYDRRFEQYGSDFTFYDYNLPEELAPELKHAFRVVVVDPPYLSKECLEKVARTIEFLLRPGESYLLLLTGDVQRERAAELLNLYPCGFRPQHSSKLGNEFRLFTNYDPGERLGGWKIDN</sequence>
<dbReference type="InterPro" id="IPR029063">
    <property type="entry name" value="SAM-dependent_MTases_sf"/>
</dbReference>
<dbReference type="InterPro" id="IPR002052">
    <property type="entry name" value="DNA_methylase_N6_adenine_CS"/>
</dbReference>
<dbReference type="GO" id="GO:0003676">
    <property type="term" value="F:nucleic acid binding"/>
    <property type="evidence" value="ECO:0007669"/>
    <property type="project" value="InterPro"/>
</dbReference>
<evidence type="ECO:0000256" key="1">
    <source>
        <dbReference type="ARBA" id="ARBA00004496"/>
    </source>
</evidence>
<evidence type="ECO:0000256" key="3">
    <source>
        <dbReference type="ARBA" id="ARBA00022603"/>
    </source>
</evidence>
<evidence type="ECO:0000256" key="4">
    <source>
        <dbReference type="ARBA" id="ARBA00022679"/>
    </source>
</evidence>
<dbReference type="Pfam" id="PF10237">
    <property type="entry name" value="N6-adenineMlase"/>
    <property type="match status" value="1"/>
</dbReference>
<reference evidence="5 6" key="1">
    <citation type="journal article" date="2020" name="IScience">
        <title>Genome Sequencing of the Endangered Kingdonia uniflora (Circaeasteraceae, Ranunculales) Reveals Potential Mechanisms of Evolutionary Specialization.</title>
        <authorList>
            <person name="Sun Y."/>
            <person name="Deng T."/>
            <person name="Zhang A."/>
            <person name="Moore M.J."/>
            <person name="Landis J.B."/>
            <person name="Lin N."/>
            <person name="Zhang H."/>
            <person name="Zhang X."/>
            <person name="Huang J."/>
            <person name="Zhang X."/>
            <person name="Sun H."/>
            <person name="Wang H."/>
        </authorList>
    </citation>
    <scope>NUCLEOTIDE SEQUENCE [LARGE SCALE GENOMIC DNA]</scope>
    <source>
        <strain evidence="5">TB1705</strain>
        <tissue evidence="5">Leaf</tissue>
    </source>
</reference>
<dbReference type="OrthoDB" id="206354at2759"/>
<evidence type="ECO:0000313" key="5">
    <source>
        <dbReference type="EMBL" id="KAF6169843.1"/>
    </source>
</evidence>
<dbReference type="InterPro" id="IPR041370">
    <property type="entry name" value="Mlase_EEF1AKMT1/ZCCHC4"/>
</dbReference>
<organism evidence="5 6">
    <name type="scientific">Kingdonia uniflora</name>
    <dbReference type="NCBI Taxonomy" id="39325"/>
    <lineage>
        <taxon>Eukaryota</taxon>
        <taxon>Viridiplantae</taxon>
        <taxon>Streptophyta</taxon>
        <taxon>Embryophyta</taxon>
        <taxon>Tracheophyta</taxon>
        <taxon>Spermatophyta</taxon>
        <taxon>Magnoliopsida</taxon>
        <taxon>Ranunculales</taxon>
        <taxon>Circaeasteraceae</taxon>
        <taxon>Kingdonia</taxon>
    </lineage>
</organism>
<keyword evidence="3" id="KW-0489">Methyltransferase</keyword>
<protein>
    <submittedName>
        <fullName evidence="5">Uncharacterized protein</fullName>
    </submittedName>
</protein>
<dbReference type="GO" id="GO:0005737">
    <property type="term" value="C:cytoplasm"/>
    <property type="evidence" value="ECO:0007669"/>
    <property type="project" value="UniProtKB-SubCell"/>
</dbReference>
<keyword evidence="4" id="KW-0808">Transferase</keyword>
<proteinExistence type="predicted"/>
<dbReference type="GO" id="GO:0032259">
    <property type="term" value="P:methylation"/>
    <property type="evidence" value="ECO:0007669"/>
    <property type="project" value="UniProtKB-KW"/>
</dbReference>
<comment type="subcellular location">
    <subcellularLocation>
        <location evidence="1">Cytoplasm</location>
    </subcellularLocation>
</comment>
<keyword evidence="2" id="KW-0963">Cytoplasm</keyword>
<dbReference type="EMBL" id="JACGCM010000622">
    <property type="protein sequence ID" value="KAF6169843.1"/>
    <property type="molecule type" value="Genomic_DNA"/>
</dbReference>
<accession>A0A7J7NRX0</accession>
<dbReference type="InterPro" id="IPR019369">
    <property type="entry name" value="Efm5/EEF1AKMT1"/>
</dbReference>
<comment type="caution">
    <text evidence="5">The sequence shown here is derived from an EMBL/GenBank/DDBJ whole genome shotgun (WGS) entry which is preliminary data.</text>
</comment>
<dbReference type="AlphaFoldDB" id="A0A7J7NRX0"/>
<dbReference type="PANTHER" id="PTHR13200:SF0">
    <property type="entry name" value="EEF1A LYSINE METHYLTRANSFERASE 1"/>
    <property type="match status" value="1"/>
</dbReference>
<gene>
    <name evidence="5" type="ORF">GIB67_034235</name>
</gene>